<dbReference type="OrthoDB" id="10036779at2759"/>
<feature type="coiled-coil region" evidence="1">
    <location>
        <begin position="69"/>
        <end position="96"/>
    </location>
</feature>
<gene>
    <name evidence="3" type="primary">LOC113852659</name>
</gene>
<dbReference type="KEGG" id="aprc:113852659"/>
<evidence type="ECO:0000256" key="1">
    <source>
        <dbReference type="SAM" id="Coils"/>
    </source>
</evidence>
<keyword evidence="2" id="KW-1185">Reference proteome</keyword>
<name>A0A8B8K6P7_ABRPR</name>
<accession>A0A8B8K6P7</accession>
<dbReference type="RefSeq" id="XP_027338793.1">
    <property type="nucleotide sequence ID" value="XM_027482992.1"/>
</dbReference>
<evidence type="ECO:0000313" key="3">
    <source>
        <dbReference type="RefSeq" id="XP_027338793.1"/>
    </source>
</evidence>
<protein>
    <submittedName>
        <fullName evidence="3">Protein DEFECTIVE IN MERISTEM SILENCING 3-like</fullName>
    </submittedName>
</protein>
<organism evidence="2 3">
    <name type="scientific">Abrus precatorius</name>
    <name type="common">Indian licorice</name>
    <name type="synonym">Glycine abrus</name>
    <dbReference type="NCBI Taxonomy" id="3816"/>
    <lineage>
        <taxon>Eukaryota</taxon>
        <taxon>Viridiplantae</taxon>
        <taxon>Streptophyta</taxon>
        <taxon>Embryophyta</taxon>
        <taxon>Tracheophyta</taxon>
        <taxon>Spermatophyta</taxon>
        <taxon>Magnoliopsida</taxon>
        <taxon>eudicotyledons</taxon>
        <taxon>Gunneridae</taxon>
        <taxon>Pentapetalae</taxon>
        <taxon>rosids</taxon>
        <taxon>fabids</taxon>
        <taxon>Fabales</taxon>
        <taxon>Fabaceae</taxon>
        <taxon>Papilionoideae</taxon>
        <taxon>50 kb inversion clade</taxon>
        <taxon>NPAAA clade</taxon>
        <taxon>indigoferoid/millettioid clade</taxon>
        <taxon>Abreae</taxon>
        <taxon>Abrus</taxon>
    </lineage>
</organism>
<sequence>MFQSPTPNTSNQHSVHTNALSIQGSSSALVPLPVNLNVNSINTHNSVENAEFLQAQCFVQNSQKQEDVLRALGMKIKQHEDNLNHLNTEKRKLDDSILHLQVSIGKLESSSTTKIGDTDNPHPTIDEEVNKQILQQDKSAAGILCQLKIRHGAQASHLTLIKDVVGIVTLLGKVKDDNLSRLFSEYLGVETMLAIVCRTYEGVKALEMYDKEGCINKSCGLHGLGASIGRALDDRFLVICLESLRPYAGKYVVDDPQRMLDILNPRLPNGECPAGFLGFAVNMISIDNSNLFCVTPSGYGLRETLFYNLFSRLQVYKTRAEMIQALPCISDGALSLDGGMIRSCGVFSLGNREDVDVRFPPPERSMGLDNDLEIERQLKDVNWKKEKIMEEINREQALLDTAKVNFNKKRSDYVKYLEQASSAATQAQTTSDRFISRS</sequence>
<dbReference type="GeneID" id="113852659"/>
<reference evidence="3" key="2">
    <citation type="submission" date="2025-08" db="UniProtKB">
        <authorList>
            <consortium name="RefSeq"/>
        </authorList>
    </citation>
    <scope>IDENTIFICATION</scope>
    <source>
        <tissue evidence="3">Young leaves</tissue>
    </source>
</reference>
<dbReference type="Proteomes" id="UP000694853">
    <property type="component" value="Unplaced"/>
</dbReference>
<keyword evidence="1" id="KW-0175">Coiled coil</keyword>
<dbReference type="PANTHER" id="PTHR33566">
    <property type="entry name" value="EN/SPM-LIKE TRANSPOSON-RELATED"/>
    <property type="match status" value="1"/>
</dbReference>
<proteinExistence type="predicted"/>
<reference evidence="2" key="1">
    <citation type="journal article" date="2019" name="Toxins">
        <title>Detection of Abrin-Like and Prepropulchellin-Like Toxin Genes and Transcripts Using Whole Genome Sequencing and Full-Length Transcript Sequencing of Abrus precatorius.</title>
        <authorList>
            <person name="Hovde B.T."/>
            <person name="Daligault H.E."/>
            <person name="Hanschen E.R."/>
            <person name="Kunde Y.A."/>
            <person name="Johnson M.B."/>
            <person name="Starkenburg S.R."/>
            <person name="Johnson S.L."/>
        </authorList>
    </citation>
    <scope>NUCLEOTIDE SEQUENCE [LARGE SCALE GENOMIC DNA]</scope>
</reference>
<dbReference type="AlphaFoldDB" id="A0A8B8K6P7"/>
<dbReference type="PANTHER" id="PTHR33566:SF6">
    <property type="entry name" value="PROTEIN DEFECTIVE IN MERISTEM SILENCING 3"/>
    <property type="match status" value="1"/>
</dbReference>
<evidence type="ECO:0000313" key="2">
    <source>
        <dbReference type="Proteomes" id="UP000694853"/>
    </source>
</evidence>